<dbReference type="InterPro" id="IPR011545">
    <property type="entry name" value="DEAD/DEAH_box_helicase_dom"/>
</dbReference>
<dbReference type="PANTHER" id="PTHR14074">
    <property type="entry name" value="HELICASE WITH DEATH DOMAIN-RELATED"/>
    <property type="match status" value="1"/>
</dbReference>
<dbReference type="AlphaFoldDB" id="A0A812NI98"/>
<evidence type="ECO:0000259" key="1">
    <source>
        <dbReference type="PROSITE" id="PS51192"/>
    </source>
</evidence>
<evidence type="ECO:0000313" key="3">
    <source>
        <dbReference type="Proteomes" id="UP000604046"/>
    </source>
</evidence>
<evidence type="ECO:0000313" key="2">
    <source>
        <dbReference type="EMBL" id="CAE7308239.1"/>
    </source>
</evidence>
<reference evidence="2" key="1">
    <citation type="submission" date="2021-02" db="EMBL/GenBank/DDBJ databases">
        <authorList>
            <person name="Dougan E. K."/>
            <person name="Rhodes N."/>
            <person name="Thang M."/>
            <person name="Chan C."/>
        </authorList>
    </citation>
    <scope>NUCLEOTIDE SEQUENCE</scope>
</reference>
<dbReference type="PANTHER" id="PTHR14074:SF16">
    <property type="entry name" value="ANTIVIRAL INNATE IMMUNE RESPONSE RECEPTOR RIG-I"/>
    <property type="match status" value="1"/>
</dbReference>
<sequence>MASISSDSDCDDELQCFKCSAPALHKAACRRDRCRGSVAFCSRCATAECIFCGHRYEQEDMVELARDRAREPKELHSKAPAPVWTGTPAPREYQVQAFRQVCEQNTIVNMDTGLGKTLIAVMCIDYHLKRQPSKKVLMCVPTVQLAKQQASYIQATSTVSGIQVADVTGGTIAATADSWAKLLQGHQVIVATGQLAMQAVTEWGFLPLEQLSLLILDECHHAVGSHPFVSLMQEPRAWELPGLELPRVLGLTASYLNGRSTDFLGKRLRLEATLRSCLWCADEARLQQFRSQQTFETLSYREGSSQFLALRQRCCEELRVLLQAYTQNDQSPLWDCRQDIDRLIDKAERVFDQAGFHGWAAYVKSRILPAVTERFHQKLADSARVSEAEAAWDSLCPTSEAATSGKLASRLKPLVVELQSRAQEVLVQLLKADDAYPLAATINHYLGKSVTQYLSGVNSMSSAGQQKALRAFAEGICPVMVATPALEEGYDAFYTAKSHIQGAGRARKKDGI</sequence>
<dbReference type="InterPro" id="IPR014001">
    <property type="entry name" value="Helicase_ATP-bd"/>
</dbReference>
<dbReference type="GO" id="GO:0005524">
    <property type="term" value="F:ATP binding"/>
    <property type="evidence" value="ECO:0007669"/>
    <property type="project" value="InterPro"/>
</dbReference>
<dbReference type="OrthoDB" id="416741at2759"/>
<gene>
    <name evidence="2" type="primary">DCL3A</name>
    <name evidence="2" type="ORF">SNAT2548_LOCUS16190</name>
</gene>
<protein>
    <submittedName>
        <fullName evidence="2">DCL3A protein</fullName>
    </submittedName>
</protein>
<dbReference type="EMBL" id="CAJNDS010002077">
    <property type="protein sequence ID" value="CAE7308239.1"/>
    <property type="molecule type" value="Genomic_DNA"/>
</dbReference>
<organism evidence="2 3">
    <name type="scientific">Symbiodinium natans</name>
    <dbReference type="NCBI Taxonomy" id="878477"/>
    <lineage>
        <taxon>Eukaryota</taxon>
        <taxon>Sar</taxon>
        <taxon>Alveolata</taxon>
        <taxon>Dinophyceae</taxon>
        <taxon>Suessiales</taxon>
        <taxon>Symbiodiniaceae</taxon>
        <taxon>Symbiodinium</taxon>
    </lineage>
</organism>
<feature type="domain" description="Helicase ATP-binding" evidence="1">
    <location>
        <begin position="97"/>
        <end position="273"/>
    </location>
</feature>
<dbReference type="InterPro" id="IPR027417">
    <property type="entry name" value="P-loop_NTPase"/>
</dbReference>
<dbReference type="SUPFAM" id="SSF52540">
    <property type="entry name" value="P-loop containing nucleoside triphosphate hydrolases"/>
    <property type="match status" value="2"/>
</dbReference>
<accession>A0A812NI98</accession>
<dbReference type="InterPro" id="IPR051363">
    <property type="entry name" value="RLR_Helicase"/>
</dbReference>
<dbReference type="GO" id="GO:0003676">
    <property type="term" value="F:nucleic acid binding"/>
    <property type="evidence" value="ECO:0007669"/>
    <property type="project" value="InterPro"/>
</dbReference>
<name>A0A812NI98_9DINO</name>
<comment type="caution">
    <text evidence="2">The sequence shown here is derived from an EMBL/GenBank/DDBJ whole genome shotgun (WGS) entry which is preliminary data.</text>
</comment>
<keyword evidence="3" id="KW-1185">Reference proteome</keyword>
<dbReference type="Gene3D" id="3.40.50.300">
    <property type="entry name" value="P-loop containing nucleotide triphosphate hydrolases"/>
    <property type="match status" value="2"/>
</dbReference>
<dbReference type="PROSITE" id="PS51192">
    <property type="entry name" value="HELICASE_ATP_BIND_1"/>
    <property type="match status" value="1"/>
</dbReference>
<dbReference type="GO" id="GO:0005737">
    <property type="term" value="C:cytoplasm"/>
    <property type="evidence" value="ECO:0007669"/>
    <property type="project" value="TreeGrafter"/>
</dbReference>
<proteinExistence type="predicted"/>
<dbReference type="Proteomes" id="UP000604046">
    <property type="component" value="Unassembled WGS sequence"/>
</dbReference>
<dbReference type="Pfam" id="PF00270">
    <property type="entry name" value="DEAD"/>
    <property type="match status" value="1"/>
</dbReference>
<dbReference type="SMART" id="SM00487">
    <property type="entry name" value="DEXDc"/>
    <property type="match status" value="1"/>
</dbReference>